<proteinExistence type="predicted"/>
<evidence type="ECO:0000313" key="3">
    <source>
        <dbReference type="Proteomes" id="UP000250416"/>
    </source>
</evidence>
<gene>
    <name evidence="2" type="ORF">NCTC10661_00991</name>
</gene>
<evidence type="ECO:0000313" key="2">
    <source>
        <dbReference type="EMBL" id="SPV13915.1"/>
    </source>
</evidence>
<accession>A0AAE8NAF8</accession>
<dbReference type="Proteomes" id="UP000250416">
    <property type="component" value="Unassembled WGS sequence"/>
</dbReference>
<dbReference type="InterPro" id="IPR052909">
    <property type="entry name" value="Transposase_6_like"/>
</dbReference>
<organism evidence="2 3">
    <name type="scientific">Burkholderia cepacia</name>
    <name type="common">Pseudomonas cepacia</name>
    <dbReference type="NCBI Taxonomy" id="292"/>
    <lineage>
        <taxon>Bacteria</taxon>
        <taxon>Pseudomonadati</taxon>
        <taxon>Pseudomonadota</taxon>
        <taxon>Betaproteobacteria</taxon>
        <taxon>Burkholderiales</taxon>
        <taxon>Burkholderiaceae</taxon>
        <taxon>Burkholderia</taxon>
        <taxon>Burkholderia cepacia complex</taxon>
    </lineage>
</organism>
<name>A0AAE8NAF8_BURCE</name>
<dbReference type="Pfam" id="PF13340">
    <property type="entry name" value="DUF4096"/>
    <property type="match status" value="1"/>
</dbReference>
<protein>
    <submittedName>
        <fullName evidence="2">Transposase</fullName>
    </submittedName>
</protein>
<feature type="domain" description="Insertion element IS402-like" evidence="1">
    <location>
        <begin position="8"/>
        <end position="62"/>
    </location>
</feature>
<evidence type="ECO:0000259" key="1">
    <source>
        <dbReference type="Pfam" id="PF13340"/>
    </source>
</evidence>
<comment type="caution">
    <text evidence="2">The sequence shown here is derived from an EMBL/GenBank/DDBJ whole genome shotgun (WGS) entry which is preliminary data.</text>
</comment>
<dbReference type="EMBL" id="UARD01000003">
    <property type="protein sequence ID" value="SPV13915.1"/>
    <property type="molecule type" value="Genomic_DNA"/>
</dbReference>
<dbReference type="PANTHER" id="PTHR46637:SF1">
    <property type="entry name" value="BLL5188 PROTEIN"/>
    <property type="match status" value="1"/>
</dbReference>
<sequence length="62" mass="7034">MVRGLLRGDQYEHIAQLLPGKAGGRGRPAIDNREFVEAVSWIARTGSPWRDLPEEFGRWNSI</sequence>
<dbReference type="AlphaFoldDB" id="A0AAE8NAF8"/>
<reference evidence="2 3" key="1">
    <citation type="submission" date="2018-06" db="EMBL/GenBank/DDBJ databases">
        <authorList>
            <consortium name="Pathogen Informatics"/>
            <person name="Doyle S."/>
        </authorList>
    </citation>
    <scope>NUCLEOTIDE SEQUENCE [LARGE SCALE GENOMIC DNA]</scope>
    <source>
        <strain evidence="2 3">NCTC10661</strain>
    </source>
</reference>
<dbReference type="PANTHER" id="PTHR46637">
    <property type="entry name" value="TIS1421-TRANSPOSASE PROTEIN A"/>
    <property type="match status" value="1"/>
</dbReference>
<dbReference type="InterPro" id="IPR025161">
    <property type="entry name" value="IS402-like_dom"/>
</dbReference>